<evidence type="ECO:0000313" key="1">
    <source>
        <dbReference type="EMBL" id="KAJ9052128.1"/>
    </source>
</evidence>
<organism evidence="1 2">
    <name type="scientific">Entomophthora muscae</name>
    <dbReference type="NCBI Taxonomy" id="34485"/>
    <lineage>
        <taxon>Eukaryota</taxon>
        <taxon>Fungi</taxon>
        <taxon>Fungi incertae sedis</taxon>
        <taxon>Zoopagomycota</taxon>
        <taxon>Entomophthoromycotina</taxon>
        <taxon>Entomophthoromycetes</taxon>
        <taxon>Entomophthorales</taxon>
        <taxon>Entomophthoraceae</taxon>
        <taxon>Entomophthora</taxon>
    </lineage>
</organism>
<dbReference type="EMBL" id="QTSX02006782">
    <property type="protein sequence ID" value="KAJ9052128.1"/>
    <property type="molecule type" value="Genomic_DNA"/>
</dbReference>
<protein>
    <submittedName>
        <fullName evidence="1">Uncharacterized protein</fullName>
    </submittedName>
</protein>
<proteinExistence type="predicted"/>
<dbReference type="Proteomes" id="UP001165960">
    <property type="component" value="Unassembled WGS sequence"/>
</dbReference>
<evidence type="ECO:0000313" key="2">
    <source>
        <dbReference type="Proteomes" id="UP001165960"/>
    </source>
</evidence>
<comment type="caution">
    <text evidence="1">The sequence shown here is derived from an EMBL/GenBank/DDBJ whole genome shotgun (WGS) entry which is preliminary data.</text>
</comment>
<sequence>MQYIVNPSANEEVLDAMLFDDDHLLLIDAEATTRCTKQGVVAACFSPTGDRVALALRGGCIQICLNDGTETESIPIPPSLSSTHVAHHISWISDKELLVVYWDSVTTSPSLYCIDLTCSYTNLGELFLDFDATCETTRFYSTVYHNLSSDIPSLIFLTSSQQPDVVVAIKTPEGQWHQVFLEELFQVVLPYTSDVQAMPRGIALDCTASDPIHNLFPDLPAMAPVPVLYLLNSGGEIQMYHCISKELASNPIETAVDDAHTAKPTHDASIPETCEPATTSSNKFAQPPPTTSEVTSQTSAVASEYSPSSIDVASDLTGNSNQSFNEDTLSAFSREVRQFLASELKHPLLLNEDEIPPLPELTGIAHTAPSLKTHHKPPPHKQSPKPSDLPPFALNAQEFAEYRKLGLHLNFAAATVGLYKERWNKYVADAGNINSLSADIDALWGQVNDAHQKALAAHNSSIDLLKSLKSSSERLAASEQLLSQLPQTDCSFAETDFAYQAIATKTLVNLEAKLASFQNILNVINRQFFSQQRIWAQVLDKPELNSFLSSLQSIYAHSLDLQGRVALIKSSNVRLAFIYSSRSEKKTRKHFVEGIAASASIPIPATAVAQANSKIAQQNWLDEFQSAYISLHSSS</sequence>
<accession>A0ACC2RPZ4</accession>
<keyword evidence="2" id="KW-1185">Reference proteome</keyword>
<name>A0ACC2RPZ4_9FUNG</name>
<gene>
    <name evidence="1" type="ORF">DSO57_1037284</name>
</gene>
<reference evidence="1" key="1">
    <citation type="submission" date="2022-04" db="EMBL/GenBank/DDBJ databases">
        <title>Genome of the entomopathogenic fungus Entomophthora muscae.</title>
        <authorList>
            <person name="Elya C."/>
            <person name="Lovett B.R."/>
            <person name="Lee E."/>
            <person name="Macias A.M."/>
            <person name="Hajek A.E."/>
            <person name="De Bivort B.L."/>
            <person name="Kasson M.T."/>
            <person name="De Fine Licht H.H."/>
            <person name="Stajich J.E."/>
        </authorList>
    </citation>
    <scope>NUCLEOTIDE SEQUENCE</scope>
    <source>
        <strain evidence="1">Berkeley</strain>
    </source>
</reference>